<dbReference type="OrthoDB" id="4072855at2759"/>
<keyword evidence="5" id="KW-0539">Nucleus</keyword>
<evidence type="ECO:0000313" key="7">
    <source>
        <dbReference type="EMBL" id="KAF9462634.1"/>
    </source>
</evidence>
<feature type="region of interest" description="Disordered" evidence="6">
    <location>
        <begin position="80"/>
        <end position="102"/>
    </location>
</feature>
<evidence type="ECO:0000256" key="1">
    <source>
        <dbReference type="ARBA" id="ARBA00004123"/>
    </source>
</evidence>
<dbReference type="EMBL" id="MU150270">
    <property type="protein sequence ID" value="KAF9462634.1"/>
    <property type="molecule type" value="Genomic_DNA"/>
</dbReference>
<evidence type="ECO:0000256" key="6">
    <source>
        <dbReference type="SAM" id="MobiDB-lite"/>
    </source>
</evidence>
<comment type="subcellular location">
    <subcellularLocation>
        <location evidence="2">Cytoplasm</location>
    </subcellularLocation>
    <subcellularLocation>
        <location evidence="1">Nucleus</location>
    </subcellularLocation>
</comment>
<dbReference type="AlphaFoldDB" id="A0A9P5Y4N8"/>
<accession>A0A9P5Y4N8</accession>
<name>A0A9P5Y4N8_9AGAR</name>
<evidence type="ECO:0000256" key="4">
    <source>
        <dbReference type="ARBA" id="ARBA00022490"/>
    </source>
</evidence>
<evidence type="ECO:0000256" key="2">
    <source>
        <dbReference type="ARBA" id="ARBA00004496"/>
    </source>
</evidence>
<keyword evidence="4" id="KW-0963">Cytoplasm</keyword>
<gene>
    <name evidence="7" type="ORF">BDZ94DRAFT_714790</name>
</gene>
<evidence type="ECO:0000256" key="5">
    <source>
        <dbReference type="ARBA" id="ARBA00023242"/>
    </source>
</evidence>
<protein>
    <submittedName>
        <fullName evidence="7">Uncharacterized protein</fullName>
    </submittedName>
</protein>
<sequence>MSLTAKRVLTDGAHDAIIASSSLSPPSSTPSDVAASLRSIGSRVRKSVTEGYITPNSSYTKAYSTGAVFRSANDTLRDIFPSSPVAPTPPSKLKRTYTQSEGYDSDGGVDDGDQEMHLTIPNFVQTSTDTKAFNRSIKALRKPKRTMLTTRSLPGGLLGFGKNLGTSVTGGSLNGLEEEDWSTSEISSVQLPLEPMILT</sequence>
<dbReference type="Pfam" id="PF08591">
    <property type="entry name" value="RNR_inhib"/>
    <property type="match status" value="1"/>
</dbReference>
<comment type="similarity">
    <text evidence="3">Belongs to the DIF1/spd1 family.</text>
</comment>
<dbReference type="GO" id="GO:0005634">
    <property type="term" value="C:nucleus"/>
    <property type="evidence" value="ECO:0007669"/>
    <property type="project" value="UniProtKB-SubCell"/>
</dbReference>
<comment type="caution">
    <text evidence="7">The sequence shown here is derived from an EMBL/GenBank/DDBJ whole genome shotgun (WGS) entry which is preliminary data.</text>
</comment>
<dbReference type="GO" id="GO:0005737">
    <property type="term" value="C:cytoplasm"/>
    <property type="evidence" value="ECO:0007669"/>
    <property type="project" value="UniProtKB-SubCell"/>
</dbReference>
<evidence type="ECO:0000256" key="3">
    <source>
        <dbReference type="ARBA" id="ARBA00005459"/>
    </source>
</evidence>
<dbReference type="InterPro" id="IPR013900">
    <property type="entry name" value="RNR_inhibitor"/>
</dbReference>
<dbReference type="Proteomes" id="UP000807353">
    <property type="component" value="Unassembled WGS sequence"/>
</dbReference>
<proteinExistence type="inferred from homology"/>
<reference evidence="7" key="1">
    <citation type="submission" date="2020-11" db="EMBL/GenBank/DDBJ databases">
        <authorList>
            <consortium name="DOE Joint Genome Institute"/>
            <person name="Ahrendt S."/>
            <person name="Riley R."/>
            <person name="Andreopoulos W."/>
            <person name="Labutti K."/>
            <person name="Pangilinan J."/>
            <person name="Ruiz-Duenas F.J."/>
            <person name="Barrasa J.M."/>
            <person name="Sanchez-Garcia M."/>
            <person name="Camarero S."/>
            <person name="Miyauchi S."/>
            <person name="Serrano A."/>
            <person name="Linde D."/>
            <person name="Babiker R."/>
            <person name="Drula E."/>
            <person name="Ayuso-Fernandez I."/>
            <person name="Pacheco R."/>
            <person name="Padilla G."/>
            <person name="Ferreira P."/>
            <person name="Barriuso J."/>
            <person name="Kellner H."/>
            <person name="Castanera R."/>
            <person name="Alfaro M."/>
            <person name="Ramirez L."/>
            <person name="Pisabarro A.G."/>
            <person name="Kuo A."/>
            <person name="Tritt A."/>
            <person name="Lipzen A."/>
            <person name="He G."/>
            <person name="Yan M."/>
            <person name="Ng V."/>
            <person name="Cullen D."/>
            <person name="Martin F."/>
            <person name="Rosso M.-N."/>
            <person name="Henrissat B."/>
            <person name="Hibbett D."/>
            <person name="Martinez A.T."/>
            <person name="Grigoriev I.V."/>
        </authorList>
    </citation>
    <scope>NUCLEOTIDE SEQUENCE</scope>
    <source>
        <strain evidence="7">CBS 247.69</strain>
    </source>
</reference>
<evidence type="ECO:0000313" key="8">
    <source>
        <dbReference type="Proteomes" id="UP000807353"/>
    </source>
</evidence>
<organism evidence="7 8">
    <name type="scientific">Collybia nuda</name>
    <dbReference type="NCBI Taxonomy" id="64659"/>
    <lineage>
        <taxon>Eukaryota</taxon>
        <taxon>Fungi</taxon>
        <taxon>Dikarya</taxon>
        <taxon>Basidiomycota</taxon>
        <taxon>Agaricomycotina</taxon>
        <taxon>Agaricomycetes</taxon>
        <taxon>Agaricomycetidae</taxon>
        <taxon>Agaricales</taxon>
        <taxon>Tricholomatineae</taxon>
        <taxon>Clitocybaceae</taxon>
        <taxon>Collybia</taxon>
    </lineage>
</organism>
<keyword evidence="8" id="KW-1185">Reference proteome</keyword>